<reference evidence="2" key="1">
    <citation type="submission" date="2016-10" db="EMBL/GenBank/DDBJ databases">
        <title>Sequence of Gallionella enrichment culture.</title>
        <authorList>
            <person name="Poehlein A."/>
            <person name="Muehling M."/>
            <person name="Daniel R."/>
        </authorList>
    </citation>
    <scope>NUCLEOTIDE SEQUENCE</scope>
</reference>
<protein>
    <submittedName>
        <fullName evidence="2">Methyltransferase domain protein</fullName>
    </submittedName>
</protein>
<dbReference type="GO" id="GO:0008757">
    <property type="term" value="F:S-adenosylmethionine-dependent methyltransferase activity"/>
    <property type="evidence" value="ECO:0007669"/>
    <property type="project" value="InterPro"/>
</dbReference>
<dbReference type="CDD" id="cd02440">
    <property type="entry name" value="AdoMet_MTases"/>
    <property type="match status" value="1"/>
</dbReference>
<dbReference type="Gene3D" id="3.40.50.150">
    <property type="entry name" value="Vaccinia Virus protein VP39"/>
    <property type="match status" value="1"/>
</dbReference>
<name>A0A1J5R517_9ZZZZ</name>
<accession>A0A1J5R517</accession>
<sequence>MSVMRSLIDFSTATIGRLKRTRRINPAVDSRDGLVKVNLGCGLAVTQGWINVDASLNSLVASWPRVAHKLLYRLSGANRYYSLEQYCDLLGNHVFMHHDLSHSVPLKDQTVDFIYSSHFLEHLFKADADRLLTDCYRALKPGGIIRISIPDLAYAVSFYARGEKERMLADYFFVEDKESFLARHKYMYDFELLRNLLEKVGFSQIVRCAYQEGRTPDIKLLDNRPEDSLFVEAVKL</sequence>
<dbReference type="SUPFAM" id="SSF53335">
    <property type="entry name" value="S-adenosyl-L-methionine-dependent methyltransferases"/>
    <property type="match status" value="1"/>
</dbReference>
<comment type="caution">
    <text evidence="2">The sequence shown here is derived from an EMBL/GenBank/DDBJ whole genome shotgun (WGS) entry which is preliminary data.</text>
</comment>
<dbReference type="InterPro" id="IPR013216">
    <property type="entry name" value="Methyltransf_11"/>
</dbReference>
<dbReference type="EMBL" id="MLJW01000441">
    <property type="protein sequence ID" value="OIQ87100.1"/>
    <property type="molecule type" value="Genomic_DNA"/>
</dbReference>
<dbReference type="InterPro" id="IPR029063">
    <property type="entry name" value="SAM-dependent_MTases_sf"/>
</dbReference>
<feature type="domain" description="Methyltransferase type 11" evidence="1">
    <location>
        <begin position="94"/>
        <end position="145"/>
    </location>
</feature>
<evidence type="ECO:0000259" key="1">
    <source>
        <dbReference type="Pfam" id="PF08241"/>
    </source>
</evidence>
<dbReference type="GO" id="GO:0032259">
    <property type="term" value="P:methylation"/>
    <property type="evidence" value="ECO:0007669"/>
    <property type="project" value="UniProtKB-KW"/>
</dbReference>
<dbReference type="Pfam" id="PF08241">
    <property type="entry name" value="Methyltransf_11"/>
    <property type="match status" value="1"/>
</dbReference>
<gene>
    <name evidence="2" type="ORF">GALL_310560</name>
</gene>
<keyword evidence="2" id="KW-0489">Methyltransferase</keyword>
<keyword evidence="2" id="KW-0808">Transferase</keyword>
<organism evidence="2">
    <name type="scientific">mine drainage metagenome</name>
    <dbReference type="NCBI Taxonomy" id="410659"/>
    <lineage>
        <taxon>unclassified sequences</taxon>
        <taxon>metagenomes</taxon>
        <taxon>ecological metagenomes</taxon>
    </lineage>
</organism>
<proteinExistence type="predicted"/>
<dbReference type="AlphaFoldDB" id="A0A1J5R517"/>
<evidence type="ECO:0000313" key="2">
    <source>
        <dbReference type="EMBL" id="OIQ87100.1"/>
    </source>
</evidence>